<reference evidence="2" key="1">
    <citation type="submission" date="2022-11" db="EMBL/GenBank/DDBJ databases">
        <title>Minimal conservation of predation-associated metabolite biosynthetic gene clusters underscores biosynthetic potential of Myxococcota including descriptions for ten novel species: Archangium lansinium sp. nov., Myxococcus landrumus sp. nov., Nannocystis bai.</title>
        <authorList>
            <person name="Ahearne A."/>
            <person name="Stevens C."/>
            <person name="Dowd S."/>
        </authorList>
    </citation>
    <scope>NUCLEOTIDE SEQUENCE</scope>
    <source>
        <strain evidence="2">Fl3</strain>
    </source>
</reference>
<evidence type="ECO:0000256" key="1">
    <source>
        <dbReference type="SAM" id="MobiDB-lite"/>
    </source>
</evidence>
<accession>A0ABY7H471</accession>
<name>A0ABY7H471_9BACT</name>
<evidence type="ECO:0000313" key="2">
    <source>
        <dbReference type="EMBL" id="WAS93902.1"/>
    </source>
</evidence>
<protein>
    <submittedName>
        <fullName evidence="2">Uncharacterized protein</fullName>
    </submittedName>
</protein>
<organism evidence="2 3">
    <name type="scientific">Nannocystis punicea</name>
    <dbReference type="NCBI Taxonomy" id="2995304"/>
    <lineage>
        <taxon>Bacteria</taxon>
        <taxon>Pseudomonadati</taxon>
        <taxon>Myxococcota</taxon>
        <taxon>Polyangia</taxon>
        <taxon>Nannocystales</taxon>
        <taxon>Nannocystaceae</taxon>
        <taxon>Nannocystis</taxon>
    </lineage>
</organism>
<evidence type="ECO:0000313" key="3">
    <source>
        <dbReference type="Proteomes" id="UP001164459"/>
    </source>
</evidence>
<dbReference type="RefSeq" id="WP_269036249.1">
    <property type="nucleotide sequence ID" value="NZ_CP114040.1"/>
</dbReference>
<gene>
    <name evidence="2" type="ORF">O0S08_47830</name>
</gene>
<dbReference type="Proteomes" id="UP001164459">
    <property type="component" value="Chromosome"/>
</dbReference>
<sequence>MSHPAEQPAPRLADALLRAPPARDPSDEPWAYRGWAAVFVSLFILYHTVALLQHTTPSAGLAERFNRKLAGLLHAGAYMRATSSVQSWAMFAPNPHRTNQFLQVRVVTKDGGELDLLHDIYGRRDYPYFFYDRMGKINRRLLEQERYQSPYAAWVCREWARTHGGEAPVRVNFTKMWTKVPHPSKAIATMGFDPFELKLYKEALKGFDCATTPHAQLPNDIRARYGFPLLPEDAFVAIDENTWRDRADAKARILERRRATDATRAQVRAEGGGAEGAPVEEPPPSEGGGNEGGGAEGAPVEEPPPPNEVGGADGGGD</sequence>
<dbReference type="EMBL" id="CP114040">
    <property type="protein sequence ID" value="WAS93902.1"/>
    <property type="molecule type" value="Genomic_DNA"/>
</dbReference>
<feature type="compositionally biased region" description="Gly residues" evidence="1">
    <location>
        <begin position="286"/>
        <end position="296"/>
    </location>
</feature>
<keyword evidence="3" id="KW-1185">Reference proteome</keyword>
<proteinExistence type="predicted"/>
<feature type="region of interest" description="Disordered" evidence="1">
    <location>
        <begin position="258"/>
        <end position="317"/>
    </location>
</feature>